<protein>
    <submittedName>
        <fullName evidence="2">Uncharacterized protein</fullName>
    </submittedName>
</protein>
<dbReference type="STRING" id="765440.A0A0C3BTH0"/>
<feature type="region of interest" description="Disordered" evidence="1">
    <location>
        <begin position="436"/>
        <end position="529"/>
    </location>
</feature>
<feature type="compositionally biased region" description="Low complexity" evidence="1">
    <location>
        <begin position="443"/>
        <end position="454"/>
    </location>
</feature>
<organism evidence="2 3">
    <name type="scientific">Piloderma croceum (strain F 1598)</name>
    <dbReference type="NCBI Taxonomy" id="765440"/>
    <lineage>
        <taxon>Eukaryota</taxon>
        <taxon>Fungi</taxon>
        <taxon>Dikarya</taxon>
        <taxon>Basidiomycota</taxon>
        <taxon>Agaricomycotina</taxon>
        <taxon>Agaricomycetes</taxon>
        <taxon>Agaricomycetidae</taxon>
        <taxon>Atheliales</taxon>
        <taxon>Atheliaceae</taxon>
        <taxon>Piloderma</taxon>
    </lineage>
</organism>
<feature type="compositionally biased region" description="Low complexity" evidence="1">
    <location>
        <begin position="489"/>
        <end position="501"/>
    </location>
</feature>
<dbReference type="HOGENOM" id="CLU_021700_0_0_1"/>
<feature type="compositionally biased region" description="Polar residues" evidence="1">
    <location>
        <begin position="478"/>
        <end position="488"/>
    </location>
</feature>
<dbReference type="Proteomes" id="UP000054166">
    <property type="component" value="Unassembled WGS sequence"/>
</dbReference>
<evidence type="ECO:0000313" key="2">
    <source>
        <dbReference type="EMBL" id="KIM89858.1"/>
    </source>
</evidence>
<evidence type="ECO:0000313" key="3">
    <source>
        <dbReference type="Proteomes" id="UP000054166"/>
    </source>
</evidence>
<feature type="region of interest" description="Disordered" evidence="1">
    <location>
        <begin position="66"/>
        <end position="94"/>
    </location>
</feature>
<sequence>MAKSKKGKDGKPAKRGAPDHFTGFKLAFLTSRTALYQQCLDSKSAGAFYDKVTSDFVAKYGDEQPFNKDLAEDAPDPEVFGEGEDEDVTRPSKEEAAESAVLFTKLRTKLSQWYRRKYKRPEALKADTSASTNPFTAALAANIEKAPRKLTPMHMYFKLHYRTRIKEEYLRCYAAAKEAYNDATEDDLESGAVKKPIPLRFRNEVGKEFWLLESTEFRESIAQEAEDVHLKQMKEWEEAKIVPKTAQQFHQQLAFAGKFLHPVAEAIAFQMQAAVSICIIGPIGERNGEVEVRSVHVNWPGGLKGATWPSHDPTGYTEAEKSMCAYGRANFSDAECKLRALPIGVEPNMDGPDSDSEMDEVIKPPLVELADGLNRAHDAVSPPPAPAPAARVTPAPAAPVTPAPTAPVTPAPAALVTPAPAPSSPSLAPLVPNVALEQSSEEPPAALGATPALGNIIREESPAPRPWRRAPLTPEPEPTTQSEAGQEQPTAAVNVVPDTTPATPPVPHPTAEPVRPIAPSSIDLPDSDLPQHMVDAKRYLTVNPVTTGDGSDASPRDWGSGWLACVQDFIEFQRGASFPDGGPSFPPATDIADVEEFGRKWWAWWNSLQPSSRISKNEDETLPPTVDMDWSKLQKPGKNGFLLVMLSLVWWGKASNRVEGWSKAVVDVSAVLRCLPVQGALDKVSDTLNKRRVLGNSGAANTTRSVPSKRGRSGTAVNEKEGSSKRPKRG</sequence>
<name>A0A0C3BTH0_PILCF</name>
<proteinExistence type="predicted"/>
<feature type="compositionally biased region" description="Acidic residues" evidence="1">
    <location>
        <begin position="72"/>
        <end position="87"/>
    </location>
</feature>
<dbReference type="AlphaFoldDB" id="A0A0C3BTH0"/>
<feature type="compositionally biased region" description="Pro residues" evidence="1">
    <location>
        <begin position="396"/>
        <end position="405"/>
    </location>
</feature>
<evidence type="ECO:0000256" key="1">
    <source>
        <dbReference type="SAM" id="MobiDB-lite"/>
    </source>
</evidence>
<gene>
    <name evidence="2" type="ORF">PILCRDRAFT_2134</name>
</gene>
<dbReference type="OrthoDB" id="3027039at2759"/>
<reference evidence="2 3" key="1">
    <citation type="submission" date="2014-04" db="EMBL/GenBank/DDBJ databases">
        <authorList>
            <consortium name="DOE Joint Genome Institute"/>
            <person name="Kuo A."/>
            <person name="Tarkka M."/>
            <person name="Buscot F."/>
            <person name="Kohler A."/>
            <person name="Nagy L.G."/>
            <person name="Floudas D."/>
            <person name="Copeland A."/>
            <person name="Barry K.W."/>
            <person name="Cichocki N."/>
            <person name="Veneault-Fourrey C."/>
            <person name="LaButti K."/>
            <person name="Lindquist E.A."/>
            <person name="Lipzen A."/>
            <person name="Lundell T."/>
            <person name="Morin E."/>
            <person name="Murat C."/>
            <person name="Sun H."/>
            <person name="Tunlid A."/>
            <person name="Henrissat B."/>
            <person name="Grigoriev I.V."/>
            <person name="Hibbett D.S."/>
            <person name="Martin F."/>
            <person name="Nordberg H.P."/>
            <person name="Cantor M.N."/>
            <person name="Hua S.X."/>
        </authorList>
    </citation>
    <scope>NUCLEOTIDE SEQUENCE [LARGE SCALE GENOMIC DNA]</scope>
    <source>
        <strain evidence="2 3">F 1598</strain>
    </source>
</reference>
<accession>A0A0C3BTH0</accession>
<feature type="region of interest" description="Disordered" evidence="1">
    <location>
        <begin position="377"/>
        <end position="405"/>
    </location>
</feature>
<feature type="region of interest" description="Disordered" evidence="1">
    <location>
        <begin position="695"/>
        <end position="730"/>
    </location>
</feature>
<reference evidence="3" key="2">
    <citation type="submission" date="2015-01" db="EMBL/GenBank/DDBJ databases">
        <title>Evolutionary Origins and Diversification of the Mycorrhizal Mutualists.</title>
        <authorList>
            <consortium name="DOE Joint Genome Institute"/>
            <consortium name="Mycorrhizal Genomics Consortium"/>
            <person name="Kohler A."/>
            <person name="Kuo A."/>
            <person name="Nagy L.G."/>
            <person name="Floudas D."/>
            <person name="Copeland A."/>
            <person name="Barry K.W."/>
            <person name="Cichocki N."/>
            <person name="Veneault-Fourrey C."/>
            <person name="LaButti K."/>
            <person name="Lindquist E.A."/>
            <person name="Lipzen A."/>
            <person name="Lundell T."/>
            <person name="Morin E."/>
            <person name="Murat C."/>
            <person name="Riley R."/>
            <person name="Ohm R."/>
            <person name="Sun H."/>
            <person name="Tunlid A."/>
            <person name="Henrissat B."/>
            <person name="Grigoriev I.V."/>
            <person name="Hibbett D.S."/>
            <person name="Martin F."/>
        </authorList>
    </citation>
    <scope>NUCLEOTIDE SEQUENCE [LARGE SCALE GENOMIC DNA]</scope>
    <source>
        <strain evidence="3">F 1598</strain>
    </source>
</reference>
<dbReference type="InParanoid" id="A0A0C3BTH0"/>
<keyword evidence="3" id="KW-1185">Reference proteome</keyword>
<dbReference type="EMBL" id="KN832974">
    <property type="protein sequence ID" value="KIM89858.1"/>
    <property type="molecule type" value="Genomic_DNA"/>
</dbReference>